<keyword evidence="2" id="KW-1185">Reference proteome</keyword>
<dbReference type="RefSeq" id="WP_043528801.1">
    <property type="nucleotide sequence ID" value="NZ_BAABKU010000041.1"/>
</dbReference>
<dbReference type="Gene3D" id="3.20.20.150">
    <property type="entry name" value="Divalent-metal-dependent TIM barrel enzymes"/>
    <property type="match status" value="1"/>
</dbReference>
<sequence length="317" mass="33469">MTDPAGLFLSAYISAPTDPVAEDAFYDAAARLDIDGLEFALFPSGARTLEPAWIREHVNPAHDLIVSLVPSMMAALGSTPNYGLASTDDVQRKRALGDVGRACDLAVSLAAEYGSRRVVAIEVHTSPGPRGGSLEAFERSLAEILTWDRAGAELLVEHCDAYVPGQTPAKGFFPLADEIAVVKSFGLPTDVLGMSLNWGRCAIEGHGSRLPVEHIRAVTDAGLLRAYIYSGATGEETMWGPAWTDMHIPSRGDAPALAASEASLLGPDEIAETIRAIGDTPRIGLKFGIRPLDADVTTRLAVVEATLAQILAARAAG</sequence>
<dbReference type="InterPro" id="IPR036237">
    <property type="entry name" value="Xyl_isomerase-like_sf"/>
</dbReference>
<evidence type="ECO:0000313" key="1">
    <source>
        <dbReference type="EMBL" id="KHD74812.1"/>
    </source>
</evidence>
<dbReference type="eggNOG" id="COG0648">
    <property type="taxonomic scope" value="Bacteria"/>
</dbReference>
<dbReference type="Pfam" id="PF16154">
    <property type="entry name" value="DUF4862"/>
    <property type="match status" value="1"/>
</dbReference>
<dbReference type="STRING" id="1869.MB27_26720"/>
<proteinExistence type="predicted"/>
<dbReference type="AlphaFoldDB" id="A0A0A6X404"/>
<comment type="caution">
    <text evidence="1">The sequence shown here is derived from an EMBL/GenBank/DDBJ whole genome shotgun (WGS) entry which is preliminary data.</text>
</comment>
<accession>A0A0A6X404</accession>
<organism evidence="1 2">
    <name type="scientific">Actinoplanes utahensis</name>
    <dbReference type="NCBI Taxonomy" id="1869"/>
    <lineage>
        <taxon>Bacteria</taxon>
        <taxon>Bacillati</taxon>
        <taxon>Actinomycetota</taxon>
        <taxon>Actinomycetes</taxon>
        <taxon>Micromonosporales</taxon>
        <taxon>Micromonosporaceae</taxon>
        <taxon>Actinoplanes</taxon>
    </lineage>
</organism>
<dbReference type="OrthoDB" id="7307665at2"/>
<protein>
    <submittedName>
        <fullName evidence="1">Uncharacterized protein</fullName>
    </submittedName>
</protein>
<dbReference type="SUPFAM" id="SSF51658">
    <property type="entry name" value="Xylose isomerase-like"/>
    <property type="match status" value="1"/>
</dbReference>
<dbReference type="EMBL" id="JRTT01000036">
    <property type="protein sequence ID" value="KHD74812.1"/>
    <property type="molecule type" value="Genomic_DNA"/>
</dbReference>
<evidence type="ECO:0000313" key="2">
    <source>
        <dbReference type="Proteomes" id="UP000054537"/>
    </source>
</evidence>
<gene>
    <name evidence="1" type="ORF">MB27_26720</name>
</gene>
<name>A0A0A6X404_ACTUT</name>
<dbReference type="Proteomes" id="UP000054537">
    <property type="component" value="Unassembled WGS sequence"/>
</dbReference>
<dbReference type="InterPro" id="IPR032344">
    <property type="entry name" value="DUF4862"/>
</dbReference>
<reference evidence="1 2" key="1">
    <citation type="submission" date="2014-10" db="EMBL/GenBank/DDBJ databases">
        <title>Draft genome sequence of Actinoplanes utahensis NRRL 12052.</title>
        <authorList>
            <person name="Velasco-Bucheli B."/>
            <person name="del Cerro C."/>
            <person name="Hormigo D."/>
            <person name="Garcia J.L."/>
            <person name="Acebal C."/>
            <person name="Arroyo M."/>
            <person name="de la Mata I."/>
        </authorList>
    </citation>
    <scope>NUCLEOTIDE SEQUENCE [LARGE SCALE GENOMIC DNA]</scope>
    <source>
        <strain evidence="1 2">NRRL 12052</strain>
    </source>
</reference>